<accession>A0A9P7FQY5</accession>
<feature type="compositionally biased region" description="Polar residues" evidence="1">
    <location>
        <begin position="174"/>
        <end position="185"/>
    </location>
</feature>
<dbReference type="OrthoDB" id="3024682at2759"/>
<reference evidence="2" key="1">
    <citation type="submission" date="2021-02" db="EMBL/GenBank/DDBJ databases">
        <authorList>
            <person name="Nieuwenhuis M."/>
            <person name="Van De Peppel L.J.J."/>
        </authorList>
    </citation>
    <scope>NUCLEOTIDE SEQUENCE</scope>
    <source>
        <strain evidence="2">D49</strain>
    </source>
</reference>
<dbReference type="EMBL" id="JABCKI010005878">
    <property type="protein sequence ID" value="KAG5636917.1"/>
    <property type="molecule type" value="Genomic_DNA"/>
</dbReference>
<evidence type="ECO:0000256" key="1">
    <source>
        <dbReference type="SAM" id="MobiDB-lite"/>
    </source>
</evidence>
<name>A0A9P7FQY5_9AGAR</name>
<protein>
    <submittedName>
        <fullName evidence="2">Uncharacterized protein</fullName>
    </submittedName>
</protein>
<proteinExistence type="predicted"/>
<dbReference type="Proteomes" id="UP000717328">
    <property type="component" value="Unassembled WGS sequence"/>
</dbReference>
<evidence type="ECO:0000313" key="3">
    <source>
        <dbReference type="Proteomes" id="UP000717328"/>
    </source>
</evidence>
<feature type="region of interest" description="Disordered" evidence="1">
    <location>
        <begin position="157"/>
        <end position="242"/>
    </location>
</feature>
<organism evidence="2 3">
    <name type="scientific">Sphagnurus paluster</name>
    <dbReference type="NCBI Taxonomy" id="117069"/>
    <lineage>
        <taxon>Eukaryota</taxon>
        <taxon>Fungi</taxon>
        <taxon>Dikarya</taxon>
        <taxon>Basidiomycota</taxon>
        <taxon>Agaricomycotina</taxon>
        <taxon>Agaricomycetes</taxon>
        <taxon>Agaricomycetidae</taxon>
        <taxon>Agaricales</taxon>
        <taxon>Tricholomatineae</taxon>
        <taxon>Lyophyllaceae</taxon>
        <taxon>Sphagnurus</taxon>
    </lineage>
</organism>
<evidence type="ECO:0000313" key="2">
    <source>
        <dbReference type="EMBL" id="KAG5636917.1"/>
    </source>
</evidence>
<comment type="caution">
    <text evidence="2">The sequence shown here is derived from an EMBL/GenBank/DDBJ whole genome shotgun (WGS) entry which is preliminary data.</text>
</comment>
<reference evidence="2" key="2">
    <citation type="submission" date="2021-10" db="EMBL/GenBank/DDBJ databases">
        <title>Phylogenomics reveals ancestral predisposition of the termite-cultivated fungus Termitomyces towards a domesticated lifestyle.</title>
        <authorList>
            <person name="Auxier B."/>
            <person name="Grum-Grzhimaylo A."/>
            <person name="Cardenas M.E."/>
            <person name="Lodge J.D."/>
            <person name="Laessoe T."/>
            <person name="Pedersen O."/>
            <person name="Smith M.E."/>
            <person name="Kuyper T.W."/>
            <person name="Franco-Molano E.A."/>
            <person name="Baroni T.J."/>
            <person name="Aanen D.K."/>
        </authorList>
    </citation>
    <scope>NUCLEOTIDE SEQUENCE</scope>
    <source>
        <strain evidence="2">D49</strain>
    </source>
</reference>
<feature type="compositionally biased region" description="Low complexity" evidence="1">
    <location>
        <begin position="160"/>
        <end position="170"/>
    </location>
</feature>
<dbReference type="AlphaFoldDB" id="A0A9P7FQY5"/>
<sequence>MTRLPFSLLTFSERMESVIGAIQTSLAMVPDHQHRAAEHQGYSSTAADELAAWRAHQPYLQQIASYSQYNHSVIGDHCDGASSSSNSLHYIDGSDTCTRGEDSRSSYYTAHEDHMRRETFRSCSPLGVHNVGYRPYPGPYVLGGKILPDIANFDREDYASGDSDSGSSCDTDTETFYSYDPSSPTAARRFTGPRPSPTRTPDISIALEGLDFRPLSPPPLRHSGKTRSRVVSVPRDAPGTCP</sequence>
<gene>
    <name evidence="2" type="ORF">H0H81_006384</name>
</gene>
<keyword evidence="3" id="KW-1185">Reference proteome</keyword>